<dbReference type="Proteomes" id="UP000789572">
    <property type="component" value="Unassembled WGS sequence"/>
</dbReference>
<keyword evidence="4" id="KW-1185">Reference proteome</keyword>
<keyword evidence="2" id="KW-0472">Membrane</keyword>
<keyword evidence="2" id="KW-1133">Transmembrane helix</keyword>
<feature type="transmembrane region" description="Helical" evidence="2">
    <location>
        <begin position="35"/>
        <end position="55"/>
    </location>
</feature>
<evidence type="ECO:0000313" key="3">
    <source>
        <dbReference type="EMBL" id="CAG8578722.1"/>
    </source>
</evidence>
<reference evidence="3" key="1">
    <citation type="submission" date="2021-06" db="EMBL/GenBank/DDBJ databases">
        <authorList>
            <person name="Kallberg Y."/>
            <person name="Tangrot J."/>
            <person name="Rosling A."/>
        </authorList>
    </citation>
    <scope>NUCLEOTIDE SEQUENCE</scope>
    <source>
        <strain evidence="3">IA702</strain>
    </source>
</reference>
<proteinExistence type="predicted"/>
<protein>
    <submittedName>
        <fullName evidence="3">10955_t:CDS:1</fullName>
    </submittedName>
</protein>
<feature type="transmembrane region" description="Helical" evidence="2">
    <location>
        <begin position="127"/>
        <end position="144"/>
    </location>
</feature>
<comment type="caution">
    <text evidence="3">The sequence shown here is derived from an EMBL/GenBank/DDBJ whole genome shotgun (WGS) entry which is preliminary data.</text>
</comment>
<keyword evidence="2" id="KW-0812">Transmembrane</keyword>
<feature type="transmembrane region" description="Helical" evidence="2">
    <location>
        <begin position="156"/>
        <end position="174"/>
    </location>
</feature>
<gene>
    <name evidence="3" type="ORF">POCULU_LOCUS6376</name>
</gene>
<accession>A0A9N9BXA3</accession>
<evidence type="ECO:0000256" key="1">
    <source>
        <dbReference type="SAM" id="MobiDB-lite"/>
    </source>
</evidence>
<organism evidence="3 4">
    <name type="scientific">Paraglomus occultum</name>
    <dbReference type="NCBI Taxonomy" id="144539"/>
    <lineage>
        <taxon>Eukaryota</taxon>
        <taxon>Fungi</taxon>
        <taxon>Fungi incertae sedis</taxon>
        <taxon>Mucoromycota</taxon>
        <taxon>Glomeromycotina</taxon>
        <taxon>Glomeromycetes</taxon>
        <taxon>Paraglomerales</taxon>
        <taxon>Paraglomeraceae</taxon>
        <taxon>Paraglomus</taxon>
    </lineage>
</organism>
<dbReference type="EMBL" id="CAJVPJ010001158">
    <property type="protein sequence ID" value="CAG8578722.1"/>
    <property type="molecule type" value="Genomic_DNA"/>
</dbReference>
<feature type="compositionally biased region" description="Polar residues" evidence="1">
    <location>
        <begin position="61"/>
        <end position="72"/>
    </location>
</feature>
<feature type="transmembrane region" description="Helical" evidence="2">
    <location>
        <begin position="97"/>
        <end position="115"/>
    </location>
</feature>
<sequence>MTSMSGNNPSNNASDRYASESFDVFTRSKSVRNTFAAFFCLWVMWALLWLMRLFFSRSAKSGDTTNHSSADRGTTTTGTGNTRGHGIGKNIKRAHEYATHLLLGLLSALIVNSLGRGSGVSVEVLSWVYFGLALTWLVLELMGIRFARMVLGPIEAILLLVIFIIAWSWGWPVWLP</sequence>
<name>A0A9N9BXA3_9GLOM</name>
<dbReference type="OrthoDB" id="2446850at2759"/>
<evidence type="ECO:0000256" key="2">
    <source>
        <dbReference type="SAM" id="Phobius"/>
    </source>
</evidence>
<feature type="region of interest" description="Disordered" evidence="1">
    <location>
        <begin position="61"/>
        <end position="86"/>
    </location>
</feature>
<evidence type="ECO:0000313" key="4">
    <source>
        <dbReference type="Proteomes" id="UP000789572"/>
    </source>
</evidence>
<dbReference type="AlphaFoldDB" id="A0A9N9BXA3"/>